<dbReference type="OrthoDB" id="962191at2"/>
<gene>
    <name evidence="1" type="ORF">FRUB_02144</name>
</gene>
<proteinExistence type="predicted"/>
<evidence type="ECO:0000313" key="2">
    <source>
        <dbReference type="Proteomes" id="UP000214646"/>
    </source>
</evidence>
<keyword evidence="2" id="KW-1185">Reference proteome</keyword>
<dbReference type="AlphaFoldDB" id="A0A225DXZ7"/>
<sequence>MAENLWPTDFGTVTVETPSGILREQAHALGARTSNIVTGVMRNESKDAEFGVFRYALYLYAEPLSYRTPILYLEHGIDLYPVKITITVYISSEGFHPSEFQAEDANALKGRLKEIFSHPVIKKIISSIIAQSL</sequence>
<accession>A0A225DXZ7</accession>
<dbReference type="Proteomes" id="UP000214646">
    <property type="component" value="Unassembled WGS sequence"/>
</dbReference>
<comment type="caution">
    <text evidence="1">The sequence shown here is derived from an EMBL/GenBank/DDBJ whole genome shotgun (WGS) entry which is preliminary data.</text>
</comment>
<protein>
    <submittedName>
        <fullName evidence="1">Uncharacterized protein</fullName>
    </submittedName>
</protein>
<evidence type="ECO:0000313" key="1">
    <source>
        <dbReference type="EMBL" id="OWK45813.1"/>
    </source>
</evidence>
<reference evidence="2" key="1">
    <citation type="submission" date="2017-06" db="EMBL/GenBank/DDBJ databases">
        <title>Genome analysis of Fimbriiglobus ruber SP5, the first member of the order Planctomycetales with confirmed chitinolytic capability.</title>
        <authorList>
            <person name="Ravin N.V."/>
            <person name="Rakitin A.L."/>
            <person name="Ivanova A.A."/>
            <person name="Beletsky A.V."/>
            <person name="Kulichevskaya I.S."/>
            <person name="Mardanov A.V."/>
            <person name="Dedysh S.N."/>
        </authorList>
    </citation>
    <scope>NUCLEOTIDE SEQUENCE [LARGE SCALE GENOMIC DNA]</scope>
    <source>
        <strain evidence="2">SP5</strain>
    </source>
</reference>
<dbReference type="RefSeq" id="WP_088253488.1">
    <property type="nucleotide sequence ID" value="NZ_NIDE01000002.1"/>
</dbReference>
<name>A0A225DXZ7_9BACT</name>
<dbReference type="EMBL" id="NIDE01000002">
    <property type="protein sequence ID" value="OWK45813.1"/>
    <property type="molecule type" value="Genomic_DNA"/>
</dbReference>
<organism evidence="1 2">
    <name type="scientific">Fimbriiglobus ruber</name>
    <dbReference type="NCBI Taxonomy" id="1908690"/>
    <lineage>
        <taxon>Bacteria</taxon>
        <taxon>Pseudomonadati</taxon>
        <taxon>Planctomycetota</taxon>
        <taxon>Planctomycetia</taxon>
        <taxon>Gemmatales</taxon>
        <taxon>Gemmataceae</taxon>
        <taxon>Fimbriiglobus</taxon>
    </lineage>
</organism>